<dbReference type="PANTHER" id="PTHR35790">
    <property type="entry name" value="HTH-TYPE TRANSCRIPTIONAL REGULATOR PCHR"/>
    <property type="match status" value="1"/>
</dbReference>
<reference evidence="6" key="1">
    <citation type="submission" date="2014-12" db="EMBL/GenBank/DDBJ databases">
        <title>Genome sequence of Clostridium beijerinckii strain 59B.</title>
        <authorList>
            <person name="Little G.T."/>
            <person name="Minton N.P."/>
        </authorList>
    </citation>
    <scope>NUCLEOTIDE SEQUENCE [LARGE SCALE GENOMIC DNA]</scope>
    <source>
        <strain evidence="6">59B</strain>
    </source>
</reference>
<name>A0A0B5QI92_CLOBE</name>
<dbReference type="InterPro" id="IPR000835">
    <property type="entry name" value="HTH_MarR-typ"/>
</dbReference>
<feature type="domain" description="HTH marR-type" evidence="4">
    <location>
        <begin position="1"/>
        <end position="137"/>
    </location>
</feature>
<keyword evidence="2" id="KW-0238">DNA-binding</keyword>
<dbReference type="EMBL" id="CP010086">
    <property type="protein sequence ID" value="AJH00656.1"/>
    <property type="molecule type" value="Genomic_DNA"/>
</dbReference>
<evidence type="ECO:0000256" key="3">
    <source>
        <dbReference type="ARBA" id="ARBA00023163"/>
    </source>
</evidence>
<evidence type="ECO:0000256" key="1">
    <source>
        <dbReference type="ARBA" id="ARBA00023015"/>
    </source>
</evidence>
<dbReference type="InterPro" id="IPR036390">
    <property type="entry name" value="WH_DNA-bd_sf"/>
</dbReference>
<dbReference type="GO" id="GO:0003700">
    <property type="term" value="F:DNA-binding transcription factor activity"/>
    <property type="evidence" value="ECO:0007669"/>
    <property type="project" value="InterPro"/>
</dbReference>
<dbReference type="InterPro" id="IPR052067">
    <property type="entry name" value="Metal_resp_HTH_trans_reg"/>
</dbReference>
<dbReference type="GO" id="GO:0003677">
    <property type="term" value="F:DNA binding"/>
    <property type="evidence" value="ECO:0007669"/>
    <property type="project" value="UniProtKB-KW"/>
</dbReference>
<keyword evidence="1" id="KW-0805">Transcription regulation</keyword>
<dbReference type="AlphaFoldDB" id="A0A0B5QI92"/>
<dbReference type="SMART" id="SM00347">
    <property type="entry name" value="HTH_MARR"/>
    <property type="match status" value="1"/>
</dbReference>
<dbReference type="KEGG" id="cbei:LF65_04114"/>
<sequence length="155" mass="17919">MDIVNEIIFSLKKIQENNEIDVPNIKNKLTFSQIHCIAAIEYIEDANITKLSQELGMTTGAITKMCKKLLNEGYVSKYQKEGNNKEVYYDLTGLGLNVSEIHKKIHEKSYNKKKDIIAQYNDEEKATILRFLDDMNSVTKDTFLEIDEKYIKSDD</sequence>
<evidence type="ECO:0000256" key="2">
    <source>
        <dbReference type="ARBA" id="ARBA00023125"/>
    </source>
</evidence>
<evidence type="ECO:0000313" key="5">
    <source>
        <dbReference type="EMBL" id="AJH00656.1"/>
    </source>
</evidence>
<evidence type="ECO:0000259" key="4">
    <source>
        <dbReference type="PROSITE" id="PS50995"/>
    </source>
</evidence>
<dbReference type="SUPFAM" id="SSF46785">
    <property type="entry name" value="Winged helix' DNA-binding domain"/>
    <property type="match status" value="1"/>
</dbReference>
<dbReference type="RefSeq" id="WP_041898552.1">
    <property type="nucleotide sequence ID" value="NZ_CP010086.2"/>
</dbReference>
<dbReference type="PANTHER" id="PTHR35790:SF4">
    <property type="entry name" value="HTH-TYPE TRANSCRIPTIONAL REGULATOR PCHR"/>
    <property type="match status" value="1"/>
</dbReference>
<dbReference type="PROSITE" id="PS50995">
    <property type="entry name" value="HTH_MARR_2"/>
    <property type="match status" value="1"/>
</dbReference>
<dbReference type="Gene3D" id="1.10.10.10">
    <property type="entry name" value="Winged helix-like DNA-binding domain superfamily/Winged helix DNA-binding domain"/>
    <property type="match status" value="1"/>
</dbReference>
<accession>A0A0B5QI92</accession>
<proteinExistence type="predicted"/>
<dbReference type="Pfam" id="PF01047">
    <property type="entry name" value="MarR"/>
    <property type="match status" value="1"/>
</dbReference>
<evidence type="ECO:0000313" key="6">
    <source>
        <dbReference type="Proteomes" id="UP000031866"/>
    </source>
</evidence>
<protein>
    <submittedName>
        <fullName evidence="5">MarR family transcriptional regulator</fullName>
    </submittedName>
</protein>
<dbReference type="OrthoDB" id="5358347at2"/>
<organism evidence="5 6">
    <name type="scientific">Clostridium beijerinckii</name>
    <name type="common">Clostridium MP</name>
    <dbReference type="NCBI Taxonomy" id="1520"/>
    <lineage>
        <taxon>Bacteria</taxon>
        <taxon>Bacillati</taxon>
        <taxon>Bacillota</taxon>
        <taxon>Clostridia</taxon>
        <taxon>Eubacteriales</taxon>
        <taxon>Clostridiaceae</taxon>
        <taxon>Clostridium</taxon>
    </lineage>
</organism>
<dbReference type="Proteomes" id="UP000031866">
    <property type="component" value="Chromosome"/>
</dbReference>
<keyword evidence="3" id="KW-0804">Transcription</keyword>
<dbReference type="STRING" id="1520.LF65_04114"/>
<dbReference type="InterPro" id="IPR036388">
    <property type="entry name" value="WH-like_DNA-bd_sf"/>
</dbReference>
<gene>
    <name evidence="5" type="ORF">LF65_04114</name>
</gene>